<reference evidence="2 3" key="1">
    <citation type="journal article" date="2019" name="Int. J. Syst. Evol. Microbiol.">
        <title>The Global Catalogue of Microorganisms (GCM) 10K type strain sequencing project: providing services to taxonomists for standard genome sequencing and annotation.</title>
        <authorList>
            <consortium name="The Broad Institute Genomics Platform"/>
            <consortium name="The Broad Institute Genome Sequencing Center for Infectious Disease"/>
            <person name="Wu L."/>
            <person name="Ma J."/>
        </authorList>
    </citation>
    <scope>NUCLEOTIDE SEQUENCE [LARGE SCALE GENOMIC DNA]</scope>
    <source>
        <strain evidence="2 3">XZGYJ-43</strain>
    </source>
</reference>
<name>A0ABD5Z602_9EURY</name>
<dbReference type="Pfam" id="PF26071">
    <property type="entry name" value="DUF8028"/>
    <property type="match status" value="1"/>
</dbReference>
<dbReference type="RefSeq" id="WP_279527248.1">
    <property type="nucleotide sequence ID" value="NZ_CP122312.1"/>
</dbReference>
<dbReference type="AlphaFoldDB" id="A0ABD5Z602"/>
<protein>
    <recommendedName>
        <fullName evidence="4">Sensor histidine kinase</fullName>
    </recommendedName>
</protein>
<dbReference type="Proteomes" id="UP001596447">
    <property type="component" value="Unassembled WGS sequence"/>
</dbReference>
<keyword evidence="3" id="KW-1185">Reference proteome</keyword>
<comment type="caution">
    <text evidence="2">The sequence shown here is derived from an EMBL/GenBank/DDBJ whole genome shotgun (WGS) entry which is preliminary data.</text>
</comment>
<keyword evidence="1" id="KW-1133">Transmembrane helix</keyword>
<dbReference type="InterPro" id="IPR058341">
    <property type="entry name" value="DUF8028"/>
</dbReference>
<feature type="transmembrane region" description="Helical" evidence="1">
    <location>
        <begin position="34"/>
        <end position="65"/>
    </location>
</feature>
<evidence type="ECO:0000256" key="1">
    <source>
        <dbReference type="SAM" id="Phobius"/>
    </source>
</evidence>
<keyword evidence="1" id="KW-0472">Membrane</keyword>
<sequence length="81" mass="8598">MSTSTHLPTSPEELSAESHDVAAFVARPLRALGFWTAVVLPFLTVVLLTLGVLTIPLTLAALLLVEPAALVAGRDYGRDDE</sequence>
<gene>
    <name evidence="2" type="ORF">ACFQJ9_13775</name>
</gene>
<evidence type="ECO:0000313" key="3">
    <source>
        <dbReference type="Proteomes" id="UP001596447"/>
    </source>
</evidence>
<dbReference type="EMBL" id="JBHTAR010000011">
    <property type="protein sequence ID" value="MFC7200468.1"/>
    <property type="molecule type" value="Genomic_DNA"/>
</dbReference>
<keyword evidence="1" id="KW-0812">Transmembrane</keyword>
<organism evidence="2 3">
    <name type="scientific">Halospeciosus flavus</name>
    <dbReference type="NCBI Taxonomy" id="3032283"/>
    <lineage>
        <taxon>Archaea</taxon>
        <taxon>Methanobacteriati</taxon>
        <taxon>Methanobacteriota</taxon>
        <taxon>Stenosarchaea group</taxon>
        <taxon>Halobacteria</taxon>
        <taxon>Halobacteriales</taxon>
        <taxon>Halobacteriaceae</taxon>
        <taxon>Halospeciosus</taxon>
    </lineage>
</organism>
<accession>A0ABD5Z602</accession>
<evidence type="ECO:0008006" key="4">
    <source>
        <dbReference type="Google" id="ProtNLM"/>
    </source>
</evidence>
<proteinExistence type="predicted"/>
<evidence type="ECO:0000313" key="2">
    <source>
        <dbReference type="EMBL" id="MFC7200468.1"/>
    </source>
</evidence>